<dbReference type="InterPro" id="IPR028082">
    <property type="entry name" value="Peripla_BP_I"/>
</dbReference>
<dbReference type="Pfam" id="PF13458">
    <property type="entry name" value="Peripla_BP_6"/>
    <property type="match status" value="1"/>
</dbReference>
<organism evidence="6 7">
    <name type="scientific">Amycolatopsis dendrobii</name>
    <dbReference type="NCBI Taxonomy" id="2760662"/>
    <lineage>
        <taxon>Bacteria</taxon>
        <taxon>Bacillati</taxon>
        <taxon>Actinomycetota</taxon>
        <taxon>Actinomycetes</taxon>
        <taxon>Pseudonocardiales</taxon>
        <taxon>Pseudonocardiaceae</taxon>
        <taxon>Amycolatopsis</taxon>
    </lineage>
</organism>
<protein>
    <submittedName>
        <fullName evidence="6">ABC transporter substrate-binding protein</fullName>
    </submittedName>
</protein>
<reference evidence="6 7" key="1">
    <citation type="submission" date="2020-08" db="EMBL/GenBank/DDBJ databases">
        <title>Amycolatopsis sp. nov. DR6-1 isolated from Dendrobium heterocarpum.</title>
        <authorList>
            <person name="Tedsree N."/>
            <person name="Kuncharoen N."/>
            <person name="Likhitwitayawuid K."/>
            <person name="Tanasupawat S."/>
        </authorList>
    </citation>
    <scope>NUCLEOTIDE SEQUENCE [LARGE SCALE GENOMIC DNA]</scope>
    <source>
        <strain evidence="6 7">DR6-1</strain>
    </source>
</reference>
<keyword evidence="4" id="KW-0029">Amino-acid transport</keyword>
<dbReference type="PRINTS" id="PR00337">
    <property type="entry name" value="LEUILEVALBP"/>
</dbReference>
<dbReference type="PANTHER" id="PTHR30483:SF6">
    <property type="entry name" value="PERIPLASMIC BINDING PROTEIN OF ABC TRANSPORTER FOR NATURAL AMINO ACIDS"/>
    <property type="match status" value="1"/>
</dbReference>
<name>A0A7W3W161_9PSEU</name>
<evidence type="ECO:0000256" key="3">
    <source>
        <dbReference type="ARBA" id="ARBA00022729"/>
    </source>
</evidence>
<dbReference type="Gene3D" id="3.40.50.2300">
    <property type="match status" value="2"/>
</dbReference>
<dbReference type="EMBL" id="JACGZW010000009">
    <property type="protein sequence ID" value="MBB1156948.1"/>
    <property type="molecule type" value="Genomic_DNA"/>
</dbReference>
<dbReference type="GO" id="GO:0006865">
    <property type="term" value="P:amino acid transport"/>
    <property type="evidence" value="ECO:0007669"/>
    <property type="project" value="UniProtKB-KW"/>
</dbReference>
<dbReference type="RefSeq" id="WP_182893831.1">
    <property type="nucleotide sequence ID" value="NZ_JACGZW010000009.1"/>
</dbReference>
<evidence type="ECO:0000256" key="1">
    <source>
        <dbReference type="ARBA" id="ARBA00010062"/>
    </source>
</evidence>
<evidence type="ECO:0000256" key="4">
    <source>
        <dbReference type="ARBA" id="ARBA00022970"/>
    </source>
</evidence>
<evidence type="ECO:0000313" key="7">
    <source>
        <dbReference type="Proteomes" id="UP000526734"/>
    </source>
</evidence>
<comment type="caution">
    <text evidence="6">The sequence shown here is derived from an EMBL/GenBank/DDBJ whole genome shotgun (WGS) entry which is preliminary data.</text>
</comment>
<dbReference type="SUPFAM" id="SSF53822">
    <property type="entry name" value="Periplasmic binding protein-like I"/>
    <property type="match status" value="1"/>
</dbReference>
<evidence type="ECO:0000259" key="5">
    <source>
        <dbReference type="Pfam" id="PF13458"/>
    </source>
</evidence>
<dbReference type="AlphaFoldDB" id="A0A7W3W161"/>
<dbReference type="PANTHER" id="PTHR30483">
    <property type="entry name" value="LEUCINE-SPECIFIC-BINDING PROTEIN"/>
    <property type="match status" value="1"/>
</dbReference>
<comment type="similarity">
    <text evidence="1">Belongs to the leucine-binding protein family.</text>
</comment>
<dbReference type="Proteomes" id="UP000526734">
    <property type="component" value="Unassembled WGS sequence"/>
</dbReference>
<keyword evidence="7" id="KW-1185">Reference proteome</keyword>
<evidence type="ECO:0000313" key="6">
    <source>
        <dbReference type="EMBL" id="MBB1156948.1"/>
    </source>
</evidence>
<dbReference type="InterPro" id="IPR051010">
    <property type="entry name" value="BCAA_transport"/>
</dbReference>
<dbReference type="InterPro" id="IPR000709">
    <property type="entry name" value="Leu_Ile_Val-bd"/>
</dbReference>
<gene>
    <name evidence="6" type="ORF">H4281_27675</name>
</gene>
<feature type="domain" description="Leucine-binding protein" evidence="5">
    <location>
        <begin position="3"/>
        <end position="343"/>
    </location>
</feature>
<sequence>MPVVLGQVVSRTGTNPGGCDNERGARLAVDELNAAGGLLGQPVELVVADDRTSPAHAVKAFAEVVQAPVAGVVGTSFSNASLAIIPAAETVRVPYVSTGAADSQVDPVRPFAFMTPPTASAVAEQLLRYCRAHGLAKVALVGDENSVFARTGLGKHLDLAPGHGVEWTHIERFPMGTTEFAALFERVRGSGAQAVMAWVTGPPAVELVRQRPRDLPLLMSHGNSDRRFLDLAGPAAEGVVAAASLGVVARDLPESPVRDAAVALANAFEARHGYAPSLYTVDGYTAVKLLAAAVAAAGSADPSQVRDALEAVEVITPQGEYRYTATDHHGLTARHVAVTVVDGGRFVPTPWCRDELTATRQTRETPQ</sequence>
<dbReference type="InterPro" id="IPR028081">
    <property type="entry name" value="Leu-bd"/>
</dbReference>
<keyword evidence="3" id="KW-0732">Signal</keyword>
<proteinExistence type="inferred from homology"/>
<accession>A0A7W3W161</accession>
<evidence type="ECO:0000256" key="2">
    <source>
        <dbReference type="ARBA" id="ARBA00022448"/>
    </source>
</evidence>
<keyword evidence="2" id="KW-0813">Transport</keyword>